<dbReference type="Proteomes" id="UP000007813">
    <property type="component" value="Unassembled WGS sequence"/>
</dbReference>
<evidence type="ECO:0000313" key="3">
    <source>
        <dbReference type="Proteomes" id="UP000007813"/>
    </source>
</evidence>
<feature type="region of interest" description="Disordered" evidence="1">
    <location>
        <begin position="1"/>
        <end position="37"/>
    </location>
</feature>
<protein>
    <submittedName>
        <fullName evidence="2">Uncharacterized protein</fullName>
    </submittedName>
</protein>
<comment type="caution">
    <text evidence="2">The sequence shown here is derived from an EMBL/GenBank/DDBJ whole genome shotgun (WGS) entry which is preliminary data.</text>
</comment>
<proteinExistence type="predicted"/>
<dbReference type="AlphaFoldDB" id="J2ZY84"/>
<sequence>MAQRDNPDSNTLVGRQALPDIRHTDDRLVTSPTTYYR</sequence>
<dbReference type="EMBL" id="ALJD01000009">
    <property type="protein sequence ID" value="EJN57983.1"/>
    <property type="molecule type" value="Genomic_DNA"/>
</dbReference>
<accession>J2ZY84</accession>
<gene>
    <name evidence="2" type="ORF">HSB1_34000</name>
</gene>
<name>J2ZY84_9EURY</name>
<evidence type="ECO:0000313" key="2">
    <source>
        <dbReference type="EMBL" id="EJN57983.1"/>
    </source>
</evidence>
<reference evidence="2 3" key="1">
    <citation type="journal article" date="2012" name="J. Bacteriol.">
        <title>Draft Genome Sequence of the Extremely Halophilic Archaeon Halogranum salarium B-1T.</title>
        <authorList>
            <person name="Kim K.K."/>
            <person name="Lee K.C."/>
            <person name="Lee J.S."/>
        </authorList>
    </citation>
    <scope>NUCLEOTIDE SEQUENCE [LARGE SCALE GENOMIC DNA]</scope>
    <source>
        <strain evidence="2 3">B-1</strain>
    </source>
</reference>
<evidence type="ECO:0000256" key="1">
    <source>
        <dbReference type="SAM" id="MobiDB-lite"/>
    </source>
</evidence>
<organism evidence="2 3">
    <name type="scientific">Halogranum salarium B-1</name>
    <dbReference type="NCBI Taxonomy" id="1210908"/>
    <lineage>
        <taxon>Archaea</taxon>
        <taxon>Methanobacteriati</taxon>
        <taxon>Methanobacteriota</taxon>
        <taxon>Stenosarchaea group</taxon>
        <taxon>Halobacteria</taxon>
        <taxon>Halobacteriales</taxon>
        <taxon>Haloferacaceae</taxon>
    </lineage>
</organism>